<dbReference type="Proteomes" id="UP000422108">
    <property type="component" value="Chromosome"/>
</dbReference>
<gene>
    <name evidence="2" type="ORF">DSCOOX_18670</name>
</gene>
<keyword evidence="1" id="KW-0472">Membrane</keyword>
<evidence type="ECO:0000313" key="2">
    <source>
        <dbReference type="EMBL" id="BBO88687.1"/>
    </source>
</evidence>
<accession>A0A5K8A836</accession>
<keyword evidence="3" id="KW-1185">Reference proteome</keyword>
<organism evidence="2 3">
    <name type="scientific">Desulfosarcina ovata subsp. ovata</name>
    <dbReference type="NCBI Taxonomy" id="2752305"/>
    <lineage>
        <taxon>Bacteria</taxon>
        <taxon>Pseudomonadati</taxon>
        <taxon>Thermodesulfobacteriota</taxon>
        <taxon>Desulfobacteria</taxon>
        <taxon>Desulfobacterales</taxon>
        <taxon>Desulfosarcinaceae</taxon>
        <taxon>Desulfosarcina</taxon>
    </lineage>
</organism>
<evidence type="ECO:0000313" key="3">
    <source>
        <dbReference type="Proteomes" id="UP000422108"/>
    </source>
</evidence>
<name>A0A5K8A836_9BACT</name>
<reference evidence="2 3" key="1">
    <citation type="submission" date="2019-11" db="EMBL/GenBank/DDBJ databases">
        <title>Comparative genomics of hydrocarbon-degrading Desulfosarcina strains.</title>
        <authorList>
            <person name="Watanabe M."/>
            <person name="Kojima H."/>
            <person name="Fukui M."/>
        </authorList>
    </citation>
    <scope>NUCLEOTIDE SEQUENCE [LARGE SCALE GENOMIC DNA]</scope>
    <source>
        <strain evidence="3">oXyS1</strain>
    </source>
</reference>
<dbReference type="AlphaFoldDB" id="A0A5K8A836"/>
<sequence length="57" mass="6027">MKTAIISPASYTILGIPTVIFSVLIPIIGVAVFTYIITIRMAPLVKAAPDYGSTGFL</sequence>
<keyword evidence="1" id="KW-0812">Transmembrane</keyword>
<proteinExistence type="predicted"/>
<dbReference type="RefSeq" id="WP_155309966.1">
    <property type="nucleotide sequence ID" value="NZ_AP021879.1"/>
</dbReference>
<keyword evidence="1" id="KW-1133">Transmembrane helix</keyword>
<protein>
    <submittedName>
        <fullName evidence="2">Uncharacterized protein</fullName>
    </submittedName>
</protein>
<dbReference type="EMBL" id="AP021879">
    <property type="protein sequence ID" value="BBO88687.1"/>
    <property type="molecule type" value="Genomic_DNA"/>
</dbReference>
<evidence type="ECO:0000256" key="1">
    <source>
        <dbReference type="SAM" id="Phobius"/>
    </source>
</evidence>
<feature type="transmembrane region" description="Helical" evidence="1">
    <location>
        <begin position="12"/>
        <end position="37"/>
    </location>
</feature>